<dbReference type="AlphaFoldDB" id="A0AAD6CA30"/>
<name>A0AAD6CA30_9EURO</name>
<sequence length="106" mass="11454">MEELASVAAVAAVVVEGAAVVVELEEDSEPGPEEVLGQEGEQEKEVVREEALEVEVEGEMEEMVVVREEALEVEVEGEMEEMVVVRGEVLEQEGEKVVVMAVGASR</sequence>
<dbReference type="EMBL" id="JAPVEA010000004">
    <property type="protein sequence ID" value="KAJ5455651.1"/>
    <property type="molecule type" value="Genomic_DNA"/>
</dbReference>
<feature type="region of interest" description="Disordered" evidence="1">
    <location>
        <begin position="25"/>
        <end position="47"/>
    </location>
</feature>
<evidence type="ECO:0000256" key="1">
    <source>
        <dbReference type="SAM" id="MobiDB-lite"/>
    </source>
</evidence>
<proteinExistence type="predicted"/>
<protein>
    <submittedName>
        <fullName evidence="2">Uncharacterized protein</fullName>
    </submittedName>
</protein>
<dbReference type="GeneID" id="81597540"/>
<comment type="caution">
    <text evidence="2">The sequence shown here is derived from an EMBL/GenBank/DDBJ whole genome shotgun (WGS) entry which is preliminary data.</text>
</comment>
<evidence type="ECO:0000313" key="3">
    <source>
        <dbReference type="Proteomes" id="UP001213681"/>
    </source>
</evidence>
<reference evidence="2" key="2">
    <citation type="journal article" date="2023" name="IMA Fungus">
        <title>Comparative genomic study of the Penicillium genus elucidates a diverse pangenome and 15 lateral gene transfer events.</title>
        <authorList>
            <person name="Petersen C."/>
            <person name="Sorensen T."/>
            <person name="Nielsen M.R."/>
            <person name="Sondergaard T.E."/>
            <person name="Sorensen J.L."/>
            <person name="Fitzpatrick D.A."/>
            <person name="Frisvad J.C."/>
            <person name="Nielsen K.L."/>
        </authorList>
    </citation>
    <scope>NUCLEOTIDE SEQUENCE</scope>
    <source>
        <strain evidence="2">IBT 16125</strain>
    </source>
</reference>
<evidence type="ECO:0000313" key="2">
    <source>
        <dbReference type="EMBL" id="KAJ5455651.1"/>
    </source>
</evidence>
<accession>A0AAD6CA30</accession>
<organism evidence="2 3">
    <name type="scientific">Penicillium daleae</name>
    <dbReference type="NCBI Taxonomy" id="63821"/>
    <lineage>
        <taxon>Eukaryota</taxon>
        <taxon>Fungi</taxon>
        <taxon>Dikarya</taxon>
        <taxon>Ascomycota</taxon>
        <taxon>Pezizomycotina</taxon>
        <taxon>Eurotiomycetes</taxon>
        <taxon>Eurotiomycetidae</taxon>
        <taxon>Eurotiales</taxon>
        <taxon>Aspergillaceae</taxon>
        <taxon>Penicillium</taxon>
    </lineage>
</organism>
<reference evidence="2" key="1">
    <citation type="submission" date="2022-12" db="EMBL/GenBank/DDBJ databases">
        <authorList>
            <person name="Petersen C."/>
        </authorList>
    </citation>
    <scope>NUCLEOTIDE SEQUENCE</scope>
    <source>
        <strain evidence="2">IBT 16125</strain>
    </source>
</reference>
<dbReference type="RefSeq" id="XP_056768024.1">
    <property type="nucleotide sequence ID" value="XM_056907297.1"/>
</dbReference>
<dbReference type="Proteomes" id="UP001213681">
    <property type="component" value="Unassembled WGS sequence"/>
</dbReference>
<gene>
    <name evidence="2" type="ORF">N7458_003915</name>
</gene>
<keyword evidence="3" id="KW-1185">Reference proteome</keyword>